<organism evidence="1">
    <name type="scientific">marine sediment metagenome</name>
    <dbReference type="NCBI Taxonomy" id="412755"/>
    <lineage>
        <taxon>unclassified sequences</taxon>
        <taxon>metagenomes</taxon>
        <taxon>ecological metagenomes</taxon>
    </lineage>
</organism>
<feature type="non-terminal residue" evidence="1">
    <location>
        <position position="110"/>
    </location>
</feature>
<name>X1JXH2_9ZZZZ</name>
<evidence type="ECO:0000313" key="1">
    <source>
        <dbReference type="EMBL" id="GAH86070.1"/>
    </source>
</evidence>
<evidence type="ECO:0008006" key="2">
    <source>
        <dbReference type="Google" id="ProtNLM"/>
    </source>
</evidence>
<reference evidence="1" key="1">
    <citation type="journal article" date="2014" name="Front. Microbiol.">
        <title>High frequency of phylogenetically diverse reductive dehalogenase-homologous genes in deep subseafloor sedimentary metagenomes.</title>
        <authorList>
            <person name="Kawai M."/>
            <person name="Futagami T."/>
            <person name="Toyoda A."/>
            <person name="Takaki Y."/>
            <person name="Nishi S."/>
            <person name="Hori S."/>
            <person name="Arai W."/>
            <person name="Tsubouchi T."/>
            <person name="Morono Y."/>
            <person name="Uchiyama I."/>
            <person name="Ito T."/>
            <person name="Fujiyama A."/>
            <person name="Inagaki F."/>
            <person name="Takami H."/>
        </authorList>
    </citation>
    <scope>NUCLEOTIDE SEQUENCE</scope>
    <source>
        <strain evidence="1">Expedition CK06-06</strain>
    </source>
</reference>
<protein>
    <recommendedName>
        <fullName evidence="2">PIN domain-containing protein</fullName>
    </recommendedName>
</protein>
<accession>X1JXH2</accession>
<gene>
    <name evidence="1" type="ORF">S03H2_63584</name>
</gene>
<comment type="caution">
    <text evidence="1">The sequence shown here is derived from an EMBL/GenBank/DDBJ whole genome shotgun (WGS) entry which is preliminary data.</text>
</comment>
<dbReference type="AlphaFoldDB" id="X1JXH2"/>
<dbReference type="EMBL" id="BARU01041214">
    <property type="protein sequence ID" value="GAH86070.1"/>
    <property type="molecule type" value="Genomic_DNA"/>
</dbReference>
<sequence length="110" mass="12638">MATDRFLLDKSVFIATSAQELCSFAEKHTVILPETLFLECYTSKKPSRKNLPKVLHQLLKAGAYLSYQLEQIVEDEGKNLCPCTSIIDYLWTEKLRANLLQEEDTIAKER</sequence>
<proteinExistence type="predicted"/>